<keyword evidence="7" id="KW-1185">Reference proteome</keyword>
<feature type="region of interest" description="Disordered" evidence="3">
    <location>
        <begin position="464"/>
        <end position="484"/>
    </location>
</feature>
<dbReference type="GO" id="GO:0042626">
    <property type="term" value="F:ATPase-coupled transmembrane transporter activity"/>
    <property type="evidence" value="ECO:0007669"/>
    <property type="project" value="TreeGrafter"/>
</dbReference>
<dbReference type="SMART" id="SM00382">
    <property type="entry name" value="AAA"/>
    <property type="match status" value="1"/>
</dbReference>
<proteinExistence type="predicted"/>
<evidence type="ECO:0000259" key="5">
    <source>
        <dbReference type="PROSITE" id="PS50893"/>
    </source>
</evidence>
<evidence type="ECO:0000313" key="7">
    <source>
        <dbReference type="Proteomes" id="UP000192591"/>
    </source>
</evidence>
<dbReference type="PANTHER" id="PTHR24221:SF654">
    <property type="entry name" value="ATP-BINDING CASSETTE SUB-FAMILY B MEMBER 6"/>
    <property type="match status" value="1"/>
</dbReference>
<protein>
    <recommendedName>
        <fullName evidence="5">ABC transporter domain-containing protein</fullName>
    </recommendedName>
</protein>
<evidence type="ECO:0000256" key="3">
    <source>
        <dbReference type="SAM" id="MobiDB-lite"/>
    </source>
</evidence>
<keyword evidence="4" id="KW-0472">Membrane</keyword>
<dbReference type="PROSITE" id="PS50893">
    <property type="entry name" value="ABC_TRANSPORTER_2"/>
    <property type="match status" value="1"/>
</dbReference>
<keyword evidence="4" id="KW-0812">Transmembrane</keyword>
<feature type="domain" description="ABC transporter" evidence="5">
    <location>
        <begin position="341"/>
        <end position="583"/>
    </location>
</feature>
<dbReference type="SUPFAM" id="SSF52540">
    <property type="entry name" value="P-loop containing nucleoside triphosphate hydrolases"/>
    <property type="match status" value="1"/>
</dbReference>
<dbReference type="CDD" id="cd03228">
    <property type="entry name" value="ABCC_MRP_Like"/>
    <property type="match status" value="1"/>
</dbReference>
<dbReference type="InterPro" id="IPR039421">
    <property type="entry name" value="Type_1_exporter"/>
</dbReference>
<dbReference type="RefSeq" id="WP_081190095.1">
    <property type="nucleotide sequence ID" value="NZ_MWIH01000002.1"/>
</dbReference>
<keyword evidence="2" id="KW-0067">ATP-binding</keyword>
<dbReference type="Pfam" id="PF00005">
    <property type="entry name" value="ABC_tran"/>
    <property type="match status" value="1"/>
</dbReference>
<keyword evidence="1" id="KW-0547">Nucleotide-binding</keyword>
<feature type="transmembrane region" description="Helical" evidence="4">
    <location>
        <begin position="32"/>
        <end position="58"/>
    </location>
</feature>
<dbReference type="InterPro" id="IPR003439">
    <property type="entry name" value="ABC_transporter-like_ATP-bd"/>
</dbReference>
<feature type="transmembrane region" description="Helical" evidence="4">
    <location>
        <begin position="253"/>
        <end position="272"/>
    </location>
</feature>
<feature type="transmembrane region" description="Helical" evidence="4">
    <location>
        <begin position="157"/>
        <end position="185"/>
    </location>
</feature>
<evidence type="ECO:0000256" key="2">
    <source>
        <dbReference type="ARBA" id="ARBA00022840"/>
    </source>
</evidence>
<dbReference type="Proteomes" id="UP000192591">
    <property type="component" value="Unassembled WGS sequence"/>
</dbReference>
<dbReference type="Gene3D" id="3.40.50.300">
    <property type="entry name" value="P-loop containing nucleotide triphosphate hydrolases"/>
    <property type="match status" value="1"/>
</dbReference>
<sequence length="597" mass="62983">MTRRQPHEPHSVSRASIRFGRRLRLFALGWRLLPGFTVGIALLVLAGGSVPAASIVAVGHVLGSAASGASGLALAGALFVALFLLDQLTNMVIDVLADRYGGRLQAESEQALVRARLDAPGATPHALQAALDALGSAPPIRRLVVSTVRYLLLRAQAVIPGLVLVFVEPVAGLPVLAAFVTLSVLMERDYRAEQSAAYSTDDQSVRAWYLGGLAFDRRTAREVIVFRAADWVISRFRAAAHGARPATRIRPRLLAALALAVGSMAFALSVLAQSGVAPSRLVMGVSSLVALMLLFGVTMDAVHSATGAEVFARVRSATAGTRPRPVATHTAAPHAGPGSTIRFDRVTFGYPGAAEPVFRELSFEVRLGWSLAVVGVNGAGKSTLLKLLVGLLAPSSGRILCDGVEVSAARSRTAWRHSFAFLGQQYVRYPVPVYDNVALGRAPSVGARDPRVLALLGDLGAAPQDRAAPGSTAATGGGSGLSGGQWQRVATARALAGMVDDDRRVLVLDEPTAALDAQAEARFFAELGELAGPDRTTVMVSHRFAGVRRADEILVLDTGEIRERGSHATLMAHGGTYARMFDSQAARYRAPDEEAVR</sequence>
<keyword evidence="4" id="KW-1133">Transmembrane helix</keyword>
<feature type="transmembrane region" description="Helical" evidence="4">
    <location>
        <begin position="65"/>
        <end position="85"/>
    </location>
</feature>
<dbReference type="InterPro" id="IPR027417">
    <property type="entry name" value="P-loop_NTPase"/>
</dbReference>
<feature type="transmembrane region" description="Helical" evidence="4">
    <location>
        <begin position="278"/>
        <end position="297"/>
    </location>
</feature>
<dbReference type="GO" id="GO:0005524">
    <property type="term" value="F:ATP binding"/>
    <property type="evidence" value="ECO:0007669"/>
    <property type="project" value="UniProtKB-KW"/>
</dbReference>
<gene>
    <name evidence="6" type="ORF">B1813_00625</name>
</gene>
<dbReference type="InterPro" id="IPR003593">
    <property type="entry name" value="AAA+_ATPase"/>
</dbReference>
<evidence type="ECO:0000313" key="6">
    <source>
        <dbReference type="EMBL" id="OQO94652.1"/>
    </source>
</evidence>
<dbReference type="AlphaFoldDB" id="A0A1V9AC02"/>
<dbReference type="STRING" id="1962155.B1813_00625"/>
<accession>A0A1V9AC02</accession>
<evidence type="ECO:0000256" key="4">
    <source>
        <dbReference type="SAM" id="Phobius"/>
    </source>
</evidence>
<organism evidence="6 7">
    <name type="scientific">Saccharomonospora piscinae</name>
    <dbReference type="NCBI Taxonomy" id="687388"/>
    <lineage>
        <taxon>Bacteria</taxon>
        <taxon>Bacillati</taxon>
        <taxon>Actinomycetota</taxon>
        <taxon>Actinomycetes</taxon>
        <taxon>Pseudonocardiales</taxon>
        <taxon>Pseudonocardiaceae</taxon>
        <taxon>Saccharomonospora</taxon>
    </lineage>
</organism>
<comment type="caution">
    <text evidence="6">The sequence shown here is derived from an EMBL/GenBank/DDBJ whole genome shotgun (WGS) entry which is preliminary data.</text>
</comment>
<dbReference type="GO" id="GO:0016887">
    <property type="term" value="F:ATP hydrolysis activity"/>
    <property type="evidence" value="ECO:0007669"/>
    <property type="project" value="InterPro"/>
</dbReference>
<dbReference type="EMBL" id="MWIH01000002">
    <property type="protein sequence ID" value="OQO94652.1"/>
    <property type="molecule type" value="Genomic_DNA"/>
</dbReference>
<evidence type="ECO:0000256" key="1">
    <source>
        <dbReference type="ARBA" id="ARBA00022741"/>
    </source>
</evidence>
<dbReference type="PANTHER" id="PTHR24221">
    <property type="entry name" value="ATP-BINDING CASSETTE SUB-FAMILY B"/>
    <property type="match status" value="1"/>
</dbReference>
<reference evidence="6 7" key="1">
    <citation type="submission" date="2017-02" db="EMBL/GenBank/DDBJ databases">
        <title>Draft genome of Saccharomonospora sp. 154.</title>
        <authorList>
            <person name="Alonso-Carmona G.S."/>
            <person name="De La Haba R."/>
            <person name="Vera-Gargallo B."/>
            <person name="Sandoval-Trujillo A.H."/>
            <person name="Ramirez-Duran N."/>
            <person name="Ventosa A."/>
        </authorList>
    </citation>
    <scope>NUCLEOTIDE SEQUENCE [LARGE SCALE GENOMIC DNA]</scope>
    <source>
        <strain evidence="6 7">LRS4.154</strain>
    </source>
</reference>
<name>A0A1V9AC02_SACPI</name>